<reference evidence="7" key="1">
    <citation type="journal article" date="2020" name="mSystems">
        <title>Genome- and Community-Level Interaction Insights into Carbon Utilization and Element Cycling Functions of Hydrothermarchaeota in Hydrothermal Sediment.</title>
        <authorList>
            <person name="Zhou Z."/>
            <person name="Liu Y."/>
            <person name="Xu W."/>
            <person name="Pan J."/>
            <person name="Luo Z.H."/>
            <person name="Li M."/>
        </authorList>
    </citation>
    <scope>NUCLEOTIDE SEQUENCE [LARGE SCALE GENOMIC DNA]</scope>
    <source>
        <strain evidence="7">SpSt-524</strain>
    </source>
</reference>
<dbReference type="Pfam" id="PF02861">
    <property type="entry name" value="Clp_N"/>
    <property type="match status" value="1"/>
</dbReference>
<dbReference type="FunFam" id="3.40.50.300:FF:000025">
    <property type="entry name" value="ATP-dependent Clp protease subunit"/>
    <property type="match status" value="1"/>
</dbReference>
<evidence type="ECO:0000259" key="6">
    <source>
        <dbReference type="PROSITE" id="PS51903"/>
    </source>
</evidence>
<dbReference type="Gene3D" id="3.40.50.300">
    <property type="entry name" value="P-loop containing nucleotide triphosphate hydrolases"/>
    <property type="match status" value="2"/>
</dbReference>
<evidence type="ECO:0000256" key="1">
    <source>
        <dbReference type="ARBA" id="ARBA00022737"/>
    </source>
</evidence>
<dbReference type="Pfam" id="PF07724">
    <property type="entry name" value="AAA_2"/>
    <property type="match status" value="1"/>
</dbReference>
<evidence type="ECO:0000256" key="2">
    <source>
        <dbReference type="ARBA" id="ARBA00022741"/>
    </source>
</evidence>
<dbReference type="GO" id="GO:0005737">
    <property type="term" value="C:cytoplasm"/>
    <property type="evidence" value="ECO:0007669"/>
    <property type="project" value="TreeGrafter"/>
</dbReference>
<dbReference type="InterPro" id="IPR036628">
    <property type="entry name" value="Clp_N_dom_sf"/>
</dbReference>
<keyword evidence="1 5" id="KW-0677">Repeat</keyword>
<protein>
    <submittedName>
        <fullName evidence="7">ATP-dependent Clp protease ATP-binding subunit ClpA</fullName>
    </submittedName>
</protein>
<keyword evidence="4" id="KW-0143">Chaperone</keyword>
<accession>A0A7C3DGG0</accession>
<dbReference type="GO" id="GO:0043335">
    <property type="term" value="P:protein unfolding"/>
    <property type="evidence" value="ECO:0007669"/>
    <property type="project" value="InterPro"/>
</dbReference>
<dbReference type="NCBIfam" id="TIGR02639">
    <property type="entry name" value="ClpA"/>
    <property type="match status" value="1"/>
</dbReference>
<dbReference type="Pfam" id="PF00004">
    <property type="entry name" value="AAA"/>
    <property type="match status" value="1"/>
</dbReference>
<keyword evidence="3 7" id="KW-0067">ATP-binding</keyword>
<feature type="domain" description="Clp R" evidence="6">
    <location>
        <begin position="1"/>
        <end position="145"/>
    </location>
</feature>
<evidence type="ECO:0000313" key="7">
    <source>
        <dbReference type="EMBL" id="HFG20770.1"/>
    </source>
</evidence>
<dbReference type="PROSITE" id="PS51903">
    <property type="entry name" value="CLP_R"/>
    <property type="match status" value="1"/>
</dbReference>
<dbReference type="InterPro" id="IPR050130">
    <property type="entry name" value="ClpA_ClpB"/>
</dbReference>
<sequence>METPLTPTLERSIRRALEIALERGHEYAGLEHLLLALLDDPDASRVLQYCKVNLEHLRALLEESLRQFESVPGSEPEPTTAFQRVIQRAVWQMRSAGRDQANGANVLVAIMDERQSAAYALLEQLGVSRLDLTSAISKGALPRGVSSNIEPVQVGEEGAGVAQNPLEAYCTNLTERARKGELDPLVGREKELERILTVLSRRQKNNPLLVGDPGVGKTALVEGLAQHIVAQTAALPLPSRLVGAEVFALDMGSLLAGTRYRGDFEERVKAVMKALEAHPNAILFIDEIHTIVGAGSTTGSTVDASNLLKPALTGKLRCIGATTFAEYKHFEKDRAIARRFQKIDIGEPSHADAVKILEGLKPRLEAHHQLTYTKAALERAVELAARHLSERRLPDSALDVLDEAGAAQALLPPGKRKNRIGVAEVEATVARIARIPAKNLSRDDEAVLANLEQELKRAVFGQDRAVEEVASAIKLARAGLRDPQKPMGSYLFAGPTGVGKTELARQLAASLGVPLLRFDMSEYMEKHSVSRLIGAPPGYVGFDQGGLLTDAVLQNPHCVLLLDEIEKAHPDLFAILLQVMDYGRLTDHNGKTVDFRSTILIMTTNAGAAEASELRVGFLGGTRSEASEEALKRMFTPEFRNRLDAIVHFNPLSPAIMQQIVGKFLGQLETQLKERKVALEVQPEATAWLAEHGYDRLMGARPLARLIQEKIKKPLADLLLFGPLKEGGALTVGVEHGKVDLKVKAAGKARAKA</sequence>
<dbReference type="SMART" id="SM00382">
    <property type="entry name" value="AAA"/>
    <property type="match status" value="2"/>
</dbReference>
<evidence type="ECO:0000256" key="4">
    <source>
        <dbReference type="ARBA" id="ARBA00023186"/>
    </source>
</evidence>
<dbReference type="SMART" id="SM01086">
    <property type="entry name" value="ClpB_D2-small"/>
    <property type="match status" value="1"/>
</dbReference>
<dbReference type="PROSITE" id="PS00871">
    <property type="entry name" value="CLPAB_2"/>
    <property type="match status" value="1"/>
</dbReference>
<dbReference type="InterPro" id="IPR041546">
    <property type="entry name" value="ClpA/ClpB_AAA_lid"/>
</dbReference>
<dbReference type="InterPro" id="IPR027417">
    <property type="entry name" value="P-loop_NTPase"/>
</dbReference>
<dbReference type="SUPFAM" id="SSF52540">
    <property type="entry name" value="P-loop containing nucleoside triphosphate hydrolases"/>
    <property type="match status" value="2"/>
</dbReference>
<dbReference type="GO" id="GO:0034605">
    <property type="term" value="P:cellular response to heat"/>
    <property type="evidence" value="ECO:0007669"/>
    <property type="project" value="TreeGrafter"/>
</dbReference>
<dbReference type="Pfam" id="PF17871">
    <property type="entry name" value="AAA_lid_9"/>
    <property type="match status" value="1"/>
</dbReference>
<dbReference type="SUPFAM" id="SSF81923">
    <property type="entry name" value="Double Clp-N motif"/>
    <property type="match status" value="1"/>
</dbReference>
<dbReference type="AlphaFoldDB" id="A0A7C3DGG0"/>
<dbReference type="GO" id="GO:0008233">
    <property type="term" value="F:peptidase activity"/>
    <property type="evidence" value="ECO:0007669"/>
    <property type="project" value="UniProtKB-KW"/>
</dbReference>
<dbReference type="Pfam" id="PF10431">
    <property type="entry name" value="ClpB_D2-small"/>
    <property type="match status" value="1"/>
</dbReference>
<dbReference type="GO" id="GO:0016887">
    <property type="term" value="F:ATP hydrolysis activity"/>
    <property type="evidence" value="ECO:0007669"/>
    <property type="project" value="InterPro"/>
</dbReference>
<dbReference type="InterPro" id="IPR004176">
    <property type="entry name" value="Clp_R_N"/>
</dbReference>
<dbReference type="PANTHER" id="PTHR11638">
    <property type="entry name" value="ATP-DEPENDENT CLP PROTEASE"/>
    <property type="match status" value="1"/>
</dbReference>
<dbReference type="PANTHER" id="PTHR11638:SF111">
    <property type="entry name" value="ATP-DEPENDENT CLP PROTEASE ATP-BINDING SUBUNIT CLPA"/>
    <property type="match status" value="1"/>
</dbReference>
<dbReference type="Gene3D" id="1.10.8.60">
    <property type="match status" value="2"/>
</dbReference>
<dbReference type="InterPro" id="IPR013461">
    <property type="entry name" value="ClpA"/>
</dbReference>
<proteinExistence type="predicted"/>
<dbReference type="InterPro" id="IPR003959">
    <property type="entry name" value="ATPase_AAA_core"/>
</dbReference>
<evidence type="ECO:0000256" key="5">
    <source>
        <dbReference type="PROSITE-ProRule" id="PRU01251"/>
    </source>
</evidence>
<dbReference type="CDD" id="cd00009">
    <property type="entry name" value="AAA"/>
    <property type="match status" value="1"/>
</dbReference>
<dbReference type="InterPro" id="IPR003593">
    <property type="entry name" value="AAA+_ATPase"/>
</dbReference>
<dbReference type="GO" id="GO:0006508">
    <property type="term" value="P:proteolysis"/>
    <property type="evidence" value="ECO:0007669"/>
    <property type="project" value="UniProtKB-KW"/>
</dbReference>
<dbReference type="InterPro" id="IPR028299">
    <property type="entry name" value="ClpA/B_CS2"/>
</dbReference>
<keyword evidence="2" id="KW-0547">Nucleotide-binding</keyword>
<dbReference type="Gene3D" id="1.10.1780.10">
    <property type="entry name" value="Clp, N-terminal domain"/>
    <property type="match status" value="1"/>
</dbReference>
<comment type="caution">
    <text evidence="7">The sequence shown here is derived from an EMBL/GenBank/DDBJ whole genome shotgun (WGS) entry which is preliminary data.</text>
</comment>
<dbReference type="PRINTS" id="PR00300">
    <property type="entry name" value="CLPPROTEASEA"/>
</dbReference>
<dbReference type="GO" id="GO:0005524">
    <property type="term" value="F:ATP binding"/>
    <property type="evidence" value="ECO:0007669"/>
    <property type="project" value="UniProtKB-KW"/>
</dbReference>
<keyword evidence="7" id="KW-0645">Protease</keyword>
<evidence type="ECO:0000256" key="3">
    <source>
        <dbReference type="ARBA" id="ARBA00022840"/>
    </source>
</evidence>
<name>A0A7C3DGG0_MEIRU</name>
<dbReference type="EMBL" id="DSWI01000018">
    <property type="protein sequence ID" value="HFG20770.1"/>
    <property type="molecule type" value="Genomic_DNA"/>
</dbReference>
<dbReference type="InterPro" id="IPR001270">
    <property type="entry name" value="ClpA/B"/>
</dbReference>
<gene>
    <name evidence="7" type="primary">clpA</name>
    <name evidence="7" type="ORF">ENS82_08650</name>
</gene>
<organism evidence="7">
    <name type="scientific">Meiothermus ruber</name>
    <dbReference type="NCBI Taxonomy" id="277"/>
    <lineage>
        <taxon>Bacteria</taxon>
        <taxon>Thermotogati</taxon>
        <taxon>Deinococcota</taxon>
        <taxon>Deinococci</taxon>
        <taxon>Thermales</taxon>
        <taxon>Thermaceae</taxon>
        <taxon>Meiothermus</taxon>
    </lineage>
</organism>
<keyword evidence="7" id="KW-0378">Hydrolase</keyword>
<dbReference type="CDD" id="cd19499">
    <property type="entry name" value="RecA-like_ClpB_Hsp104-like"/>
    <property type="match status" value="1"/>
</dbReference>
<dbReference type="InterPro" id="IPR019489">
    <property type="entry name" value="Clp_ATPase_C"/>
</dbReference>